<evidence type="ECO:0000313" key="7">
    <source>
        <dbReference type="Proteomes" id="UP000051681"/>
    </source>
</evidence>
<organism evidence="6 7">
    <name type="scientific">Thalassovita mediterranea</name>
    <dbReference type="NCBI Taxonomy" id="340021"/>
    <lineage>
        <taxon>Bacteria</taxon>
        <taxon>Pseudomonadati</taxon>
        <taxon>Pseudomonadota</taxon>
        <taxon>Alphaproteobacteria</taxon>
        <taxon>Rhodobacterales</taxon>
        <taxon>Roseobacteraceae</taxon>
        <taxon>Thalassovita</taxon>
    </lineage>
</organism>
<keyword evidence="3" id="KW-0804">Transcription</keyword>
<evidence type="ECO:0000256" key="3">
    <source>
        <dbReference type="ARBA" id="ARBA00023163"/>
    </source>
</evidence>
<dbReference type="Proteomes" id="UP000051681">
    <property type="component" value="Unassembled WGS sequence"/>
</dbReference>
<accession>A0A0N7M1M9</accession>
<keyword evidence="2 4" id="KW-0238">DNA-binding</keyword>
<evidence type="ECO:0000259" key="5">
    <source>
        <dbReference type="PROSITE" id="PS50977"/>
    </source>
</evidence>
<feature type="domain" description="HTH tetR-type" evidence="5">
    <location>
        <begin position="6"/>
        <end position="66"/>
    </location>
</feature>
<dbReference type="AlphaFoldDB" id="A0A0N7M1M9"/>
<name>A0A0N7M1M9_9RHOB</name>
<dbReference type="PROSITE" id="PS50977">
    <property type="entry name" value="HTH_TETR_2"/>
    <property type="match status" value="1"/>
</dbReference>
<dbReference type="Pfam" id="PF00440">
    <property type="entry name" value="TetR_N"/>
    <property type="match status" value="1"/>
</dbReference>
<evidence type="ECO:0000256" key="1">
    <source>
        <dbReference type="ARBA" id="ARBA00023015"/>
    </source>
</evidence>
<dbReference type="PANTHER" id="PTHR47506:SF10">
    <property type="entry name" value="TRANSCRIPTIONAL REGULATORY PROTEIN"/>
    <property type="match status" value="1"/>
</dbReference>
<dbReference type="OrthoDB" id="9779746at2"/>
<dbReference type="InterPro" id="IPR036271">
    <property type="entry name" value="Tet_transcr_reg_TetR-rel_C_sf"/>
</dbReference>
<evidence type="ECO:0000256" key="4">
    <source>
        <dbReference type="PROSITE-ProRule" id="PRU00335"/>
    </source>
</evidence>
<dbReference type="SUPFAM" id="SSF48498">
    <property type="entry name" value="Tetracyclin repressor-like, C-terminal domain"/>
    <property type="match status" value="1"/>
</dbReference>
<keyword evidence="7" id="KW-1185">Reference proteome</keyword>
<dbReference type="Gene3D" id="1.10.357.10">
    <property type="entry name" value="Tetracycline Repressor, domain 2"/>
    <property type="match status" value="1"/>
</dbReference>
<proteinExistence type="predicted"/>
<gene>
    <name evidence="6" type="primary">comR</name>
    <name evidence="6" type="ORF">TM5383_00956</name>
</gene>
<dbReference type="RefSeq" id="WP_058317895.1">
    <property type="nucleotide sequence ID" value="NZ_CYSF01000006.1"/>
</dbReference>
<evidence type="ECO:0000313" key="6">
    <source>
        <dbReference type="EMBL" id="CUH83755.1"/>
    </source>
</evidence>
<reference evidence="6 7" key="1">
    <citation type="submission" date="2015-09" db="EMBL/GenBank/DDBJ databases">
        <authorList>
            <consortium name="Swine Surveillance"/>
        </authorList>
    </citation>
    <scope>NUCLEOTIDE SEQUENCE [LARGE SCALE GENOMIC DNA]</scope>
    <source>
        <strain evidence="6 7">CECT 8383</strain>
    </source>
</reference>
<dbReference type="PANTHER" id="PTHR47506">
    <property type="entry name" value="TRANSCRIPTIONAL REGULATORY PROTEIN"/>
    <property type="match status" value="1"/>
</dbReference>
<keyword evidence="1" id="KW-0805">Transcription regulation</keyword>
<dbReference type="GO" id="GO:0003677">
    <property type="term" value="F:DNA binding"/>
    <property type="evidence" value="ECO:0007669"/>
    <property type="project" value="UniProtKB-UniRule"/>
</dbReference>
<dbReference type="EMBL" id="CYSF01000006">
    <property type="protein sequence ID" value="CUH83755.1"/>
    <property type="molecule type" value="Genomic_DNA"/>
</dbReference>
<dbReference type="InterPro" id="IPR001647">
    <property type="entry name" value="HTH_TetR"/>
</dbReference>
<protein>
    <submittedName>
        <fullName evidence="6">Copper outer membrane regulator</fullName>
    </submittedName>
</protein>
<evidence type="ECO:0000256" key="2">
    <source>
        <dbReference type="ARBA" id="ARBA00023125"/>
    </source>
</evidence>
<dbReference type="Gene3D" id="1.10.10.60">
    <property type="entry name" value="Homeodomain-like"/>
    <property type="match status" value="1"/>
</dbReference>
<dbReference type="InterPro" id="IPR009057">
    <property type="entry name" value="Homeodomain-like_sf"/>
</dbReference>
<dbReference type="SUPFAM" id="SSF46689">
    <property type="entry name" value="Homeodomain-like"/>
    <property type="match status" value="1"/>
</dbReference>
<dbReference type="STRING" id="340021.TM5383_00956"/>
<sequence length="199" mass="21362">MARQQSQPRQDLLTSAMVSFWRHGYRGVSVGDLVRDTGVSRSSLYSDYAGKEALFCAVLDHYQTQVVTPLFGRVEAAGAGLPAIRDYLRAAIVGEAMPERGLRGCLVCTSWTQVDVGEAEVVARLQSHAARLSAGFTAALTHENTQRGAGLTPEALAALGHYTMVAAQGTWTYARFADGAEELHTAADALLDHLERALG</sequence>
<feature type="DNA-binding region" description="H-T-H motif" evidence="4">
    <location>
        <begin position="29"/>
        <end position="48"/>
    </location>
</feature>